<dbReference type="AlphaFoldDB" id="A0A8C9QYY3"/>
<evidence type="ECO:0000313" key="16">
    <source>
        <dbReference type="Proteomes" id="UP000694397"/>
    </source>
</evidence>
<feature type="compositionally biased region" description="Basic and acidic residues" evidence="13">
    <location>
        <begin position="404"/>
        <end position="425"/>
    </location>
</feature>
<dbReference type="GO" id="GO:1902017">
    <property type="term" value="P:regulation of cilium assembly"/>
    <property type="evidence" value="ECO:0007669"/>
    <property type="project" value="TreeGrafter"/>
</dbReference>
<feature type="compositionally biased region" description="Acidic residues" evidence="13">
    <location>
        <begin position="360"/>
        <end position="371"/>
    </location>
</feature>
<evidence type="ECO:0000256" key="1">
    <source>
        <dbReference type="ARBA" id="ARBA00004430"/>
    </source>
</evidence>
<evidence type="ECO:0000256" key="3">
    <source>
        <dbReference type="ARBA" id="ARBA00022553"/>
    </source>
</evidence>
<reference evidence="15 16" key="1">
    <citation type="submission" date="2019-04" db="EMBL/GenBank/DDBJ databases">
        <authorList>
            <consortium name="Wellcome Sanger Institute Data Sharing"/>
        </authorList>
    </citation>
    <scope>NUCLEOTIDE SEQUENCE [LARGE SCALE GENOMIC DNA]</scope>
</reference>
<dbReference type="PANTHER" id="PTHR23004">
    <property type="entry name" value="DOUBLECORTIN DOMAIN CONTAINING 2"/>
    <property type="match status" value="1"/>
</dbReference>
<dbReference type="GO" id="GO:0005874">
    <property type="term" value="C:microtubule"/>
    <property type="evidence" value="ECO:0007669"/>
    <property type="project" value="TreeGrafter"/>
</dbReference>
<dbReference type="CDD" id="cd17152">
    <property type="entry name" value="DCX2_DCDC2"/>
    <property type="match status" value="1"/>
</dbReference>
<dbReference type="PANTHER" id="PTHR23004:SF5">
    <property type="entry name" value="DOUBLECORTIN DOMAIN-CONTAINING PROTEIN 2"/>
    <property type="match status" value="1"/>
</dbReference>
<feature type="compositionally biased region" description="Acidic residues" evidence="13">
    <location>
        <begin position="393"/>
        <end position="403"/>
    </location>
</feature>
<reference evidence="15" key="3">
    <citation type="submission" date="2025-09" db="UniProtKB">
        <authorList>
            <consortium name="Ensembl"/>
        </authorList>
    </citation>
    <scope>IDENTIFICATION</scope>
</reference>
<dbReference type="OrthoDB" id="1738954at2759"/>
<evidence type="ECO:0000256" key="11">
    <source>
        <dbReference type="ARBA" id="ARBA00066265"/>
    </source>
</evidence>
<dbReference type="Ensembl" id="ENSSFOT00015006085.2">
    <property type="protein sequence ID" value="ENSSFOP00015005988.2"/>
    <property type="gene ID" value="ENSSFOG00015003896.2"/>
</dbReference>
<sequence>MILAECGWGLDRGVEPVTSCRNISSIFSSPGPQTVIEVSSEDRIFAVGEGLEIGRRRCTMDPGKPSFLAQPVVKNIFVYRNGDPFYEGRRLVINEKRVSSFETFLKEVTGGVQAPFGAVRNIYTPGGGHRVSSMEHIRSGERYVAAGRERFKKLDYSQIGSKKKGLHQNTSGQVKRVPHGRVIASARFLKPIKEPCLIFVVANGDVLNPAVRLLIPQRTLGQFERVLEMITEKMSLRVLGGVHSLYTFNGTLISDGKELENGQFYVAVGREKFKKLPYSDLIFAKPAMRRFIGSKASLPPIYGIKKQNDTGRHQSKSMAGCNVSKASPTTQGSKEARSEEQLMMLRPKKSGLTMSFGAQDVEDGGQGDDESSADRDTQLEEGWNGQLPIEQNQTEEDGLEETTEGDKVGEEEISQEGRMDGKLENTEETADGSGLEDNSDNVLSDEKQEVIWGSSQEEAELNGLEERSEDEEEDRSLEDADGGEGGTQHAEGETGEN</sequence>
<dbReference type="FunFam" id="3.10.20.230:FF:000005">
    <property type="entry name" value="Doublecortin domain containing 2"/>
    <property type="match status" value="1"/>
</dbReference>
<feature type="compositionally biased region" description="Acidic residues" evidence="13">
    <location>
        <begin position="467"/>
        <end position="482"/>
    </location>
</feature>
<gene>
    <name evidence="15" type="primary">dcdc2</name>
</gene>
<dbReference type="GO" id="GO:0060091">
    <property type="term" value="C:kinocilium"/>
    <property type="evidence" value="ECO:0007669"/>
    <property type="project" value="UniProtKB-SubCell"/>
</dbReference>
<name>A0A8C9QYY3_SCLFO</name>
<dbReference type="SUPFAM" id="SSF89837">
    <property type="entry name" value="Doublecortin (DC)"/>
    <property type="match status" value="2"/>
</dbReference>
<keyword evidence="4" id="KW-0677">Repeat</keyword>
<evidence type="ECO:0000256" key="6">
    <source>
        <dbReference type="ARBA" id="ARBA00022902"/>
    </source>
</evidence>
<evidence type="ECO:0000256" key="8">
    <source>
        <dbReference type="ARBA" id="ARBA00023273"/>
    </source>
</evidence>
<dbReference type="CDD" id="cd17149">
    <property type="entry name" value="DCX1_DCDC2"/>
    <property type="match status" value="1"/>
</dbReference>
<keyword evidence="8" id="KW-0966">Cell projection</keyword>
<dbReference type="Proteomes" id="UP000694397">
    <property type="component" value="Chromosome 18"/>
</dbReference>
<organism evidence="15 16">
    <name type="scientific">Scleropages formosus</name>
    <name type="common">Asian bonytongue</name>
    <name type="synonym">Osteoglossum formosum</name>
    <dbReference type="NCBI Taxonomy" id="113540"/>
    <lineage>
        <taxon>Eukaryota</taxon>
        <taxon>Metazoa</taxon>
        <taxon>Chordata</taxon>
        <taxon>Craniata</taxon>
        <taxon>Vertebrata</taxon>
        <taxon>Euteleostomi</taxon>
        <taxon>Actinopterygii</taxon>
        <taxon>Neopterygii</taxon>
        <taxon>Teleostei</taxon>
        <taxon>Osteoglossocephala</taxon>
        <taxon>Osteoglossomorpha</taxon>
        <taxon>Osteoglossiformes</taxon>
        <taxon>Osteoglossidae</taxon>
        <taxon>Scleropages</taxon>
    </lineage>
</organism>
<accession>A0A8C9QYY3</accession>
<evidence type="ECO:0000256" key="7">
    <source>
        <dbReference type="ARBA" id="ARBA00023212"/>
    </source>
</evidence>
<feature type="region of interest" description="Disordered" evidence="13">
    <location>
        <begin position="306"/>
        <end position="497"/>
    </location>
</feature>
<reference evidence="15" key="2">
    <citation type="submission" date="2025-08" db="UniProtKB">
        <authorList>
            <consortium name="Ensembl"/>
        </authorList>
    </citation>
    <scope>IDENTIFICATION</scope>
</reference>
<dbReference type="PROSITE" id="PS50309">
    <property type="entry name" value="DC"/>
    <property type="match status" value="2"/>
</dbReference>
<evidence type="ECO:0000256" key="9">
    <source>
        <dbReference type="ARBA" id="ARBA00037822"/>
    </source>
</evidence>
<protein>
    <recommendedName>
        <fullName evidence="12">Doublecortin domain-containing protein 2</fullName>
    </recommendedName>
</protein>
<dbReference type="InterPro" id="IPR003533">
    <property type="entry name" value="Doublecortin_dom"/>
</dbReference>
<dbReference type="GO" id="GO:0048813">
    <property type="term" value="P:dendrite morphogenesis"/>
    <property type="evidence" value="ECO:0007669"/>
    <property type="project" value="TreeGrafter"/>
</dbReference>
<feature type="domain" description="Doublecortin" evidence="14">
    <location>
        <begin position="196"/>
        <end position="279"/>
    </location>
</feature>
<comment type="subcellular location">
    <subcellularLocation>
        <location evidence="9">Cell projection</location>
        <location evidence="9">Kinocilium</location>
    </subcellularLocation>
    <subcellularLocation>
        <location evidence="1">Cytoplasm</location>
        <location evidence="1">Cytoskeleton</location>
        <location evidence="1">Cilium axoneme</location>
    </subcellularLocation>
</comment>
<dbReference type="InterPro" id="IPR036572">
    <property type="entry name" value="Doublecortin_dom_sf"/>
</dbReference>
<feature type="compositionally biased region" description="Polar residues" evidence="13">
    <location>
        <begin position="324"/>
        <end position="333"/>
    </location>
</feature>
<dbReference type="InterPro" id="IPR033036">
    <property type="entry name" value="DCDC2_DCX_dom2"/>
</dbReference>
<keyword evidence="16" id="KW-1185">Reference proteome</keyword>
<evidence type="ECO:0000313" key="15">
    <source>
        <dbReference type="Ensembl" id="ENSSFOP00015005988.2"/>
    </source>
</evidence>
<feature type="domain" description="Doublecortin" evidence="14">
    <location>
        <begin position="74"/>
        <end position="157"/>
    </location>
</feature>
<dbReference type="GeneTree" id="ENSGT00940000159377"/>
<dbReference type="GO" id="GO:0005930">
    <property type="term" value="C:axoneme"/>
    <property type="evidence" value="ECO:0007669"/>
    <property type="project" value="UniProtKB-SubCell"/>
</dbReference>
<keyword evidence="3" id="KW-0597">Phosphoprotein</keyword>
<dbReference type="GO" id="GO:0035556">
    <property type="term" value="P:intracellular signal transduction"/>
    <property type="evidence" value="ECO:0007669"/>
    <property type="project" value="InterPro"/>
</dbReference>
<dbReference type="Pfam" id="PF03607">
    <property type="entry name" value="DCX"/>
    <property type="match status" value="2"/>
</dbReference>
<comment type="subunit">
    <text evidence="11">Interacts with DVL1, DVL2 and DVL3.</text>
</comment>
<dbReference type="Gene3D" id="3.10.20.230">
    <property type="entry name" value="Doublecortin domain"/>
    <property type="match status" value="2"/>
</dbReference>
<dbReference type="SMART" id="SM00537">
    <property type="entry name" value="DCX"/>
    <property type="match status" value="2"/>
</dbReference>
<keyword evidence="5" id="KW-0970">Cilium biogenesis/degradation</keyword>
<dbReference type="GO" id="GO:0005815">
    <property type="term" value="C:microtubule organizing center"/>
    <property type="evidence" value="ECO:0007669"/>
    <property type="project" value="TreeGrafter"/>
</dbReference>
<comment type="function">
    <text evidence="10">Protein that plays a role in the inhibition of canonical Wnt signaling pathway. May be involved in neuronal migration during development of the cerebral neocortex. Involved in the control of ciliogenesis and ciliary length.</text>
</comment>
<evidence type="ECO:0000259" key="14">
    <source>
        <dbReference type="PROSITE" id="PS50309"/>
    </source>
</evidence>
<keyword evidence="2" id="KW-0963">Cytoplasm</keyword>
<evidence type="ECO:0000256" key="2">
    <source>
        <dbReference type="ARBA" id="ARBA00022490"/>
    </source>
</evidence>
<evidence type="ECO:0000256" key="12">
    <source>
        <dbReference type="ARBA" id="ARBA00072980"/>
    </source>
</evidence>
<keyword evidence="6" id="KW-0524">Neurogenesis</keyword>
<evidence type="ECO:0000256" key="10">
    <source>
        <dbReference type="ARBA" id="ARBA00057353"/>
    </source>
</evidence>
<evidence type="ECO:0000256" key="5">
    <source>
        <dbReference type="ARBA" id="ARBA00022794"/>
    </source>
</evidence>
<evidence type="ECO:0000256" key="13">
    <source>
        <dbReference type="SAM" id="MobiDB-lite"/>
    </source>
</evidence>
<proteinExistence type="predicted"/>
<keyword evidence="7" id="KW-0206">Cytoskeleton</keyword>
<dbReference type="GO" id="GO:0060271">
    <property type="term" value="P:cilium assembly"/>
    <property type="evidence" value="ECO:0007669"/>
    <property type="project" value="TreeGrafter"/>
</dbReference>
<evidence type="ECO:0000256" key="4">
    <source>
        <dbReference type="ARBA" id="ARBA00022737"/>
    </source>
</evidence>
<dbReference type="FunFam" id="3.10.20.230:FF:000004">
    <property type="entry name" value="Doublecortin domain containing 2"/>
    <property type="match status" value="1"/>
</dbReference>
<dbReference type="GO" id="GO:0001764">
    <property type="term" value="P:neuron migration"/>
    <property type="evidence" value="ECO:0007669"/>
    <property type="project" value="TreeGrafter"/>
</dbReference>